<name>A0A369UGT3_9GAMM</name>
<accession>A0A369UGT3</accession>
<keyword evidence="6" id="KW-0966">Cell projection</keyword>
<dbReference type="GO" id="GO:0044781">
    <property type="term" value="P:bacterial-type flagellum organization"/>
    <property type="evidence" value="ECO:0007669"/>
    <property type="project" value="UniProtKB-KW"/>
</dbReference>
<reference evidence="6 7" key="1">
    <citation type="submission" date="2018-07" db="EMBL/GenBank/DDBJ databases">
        <title>Dyella tabacisoli L4-6T, whole genome shotgun sequence.</title>
        <authorList>
            <person name="Zhou X.-K."/>
            <person name="Li W.-J."/>
            <person name="Duan Y.-Q."/>
        </authorList>
    </citation>
    <scope>NUCLEOTIDE SEQUENCE [LARGE SCALE GENOMIC DNA]</scope>
    <source>
        <strain evidence="6 7">L4-6</strain>
    </source>
</reference>
<keyword evidence="6" id="KW-0282">Flagellum</keyword>
<proteinExistence type="predicted"/>
<dbReference type="AlphaFoldDB" id="A0A369UGT3"/>
<keyword evidence="3" id="KW-1005">Bacterial flagellum biogenesis</keyword>
<dbReference type="EMBL" id="QQAH01000026">
    <property type="protein sequence ID" value="RDD79756.1"/>
    <property type="molecule type" value="Genomic_DNA"/>
</dbReference>
<dbReference type="OrthoDB" id="5959371at2"/>
<protein>
    <recommendedName>
        <fullName evidence="5">Flagellar protein FliT</fullName>
    </recommendedName>
</protein>
<dbReference type="Pfam" id="PF05400">
    <property type="entry name" value="FliT"/>
    <property type="match status" value="1"/>
</dbReference>
<evidence type="ECO:0000256" key="2">
    <source>
        <dbReference type="ARBA" id="ARBA00022490"/>
    </source>
</evidence>
<keyword evidence="2" id="KW-0963">Cytoplasm</keyword>
<sequence>MALAQAMLLTQAMRVAAQAADWDRLTQLEAEREPLLMQPHTVDAESKALVEAILASDRELYVQVRDARDAVAVQWRQTRAAAAYAAASPLPLPNPPLQVGEGAE</sequence>
<keyword evidence="7" id="KW-1185">Reference proteome</keyword>
<gene>
    <name evidence="6" type="ORF">DVJ77_20730</name>
</gene>
<evidence type="ECO:0000313" key="7">
    <source>
        <dbReference type="Proteomes" id="UP000253782"/>
    </source>
</evidence>
<dbReference type="RefSeq" id="WP_114847444.1">
    <property type="nucleotide sequence ID" value="NZ_KZ857188.1"/>
</dbReference>
<dbReference type="Proteomes" id="UP000253782">
    <property type="component" value="Unassembled WGS sequence"/>
</dbReference>
<dbReference type="InterPro" id="IPR008622">
    <property type="entry name" value="FliT"/>
</dbReference>
<evidence type="ECO:0000256" key="3">
    <source>
        <dbReference type="ARBA" id="ARBA00022795"/>
    </source>
</evidence>
<comment type="subcellular location">
    <subcellularLocation>
        <location evidence="1">Cytoplasm</location>
        <location evidence="1">Cytosol</location>
    </subcellularLocation>
</comment>
<organism evidence="6 7">
    <name type="scientific">Dyella tabacisoli</name>
    <dbReference type="NCBI Taxonomy" id="2282381"/>
    <lineage>
        <taxon>Bacteria</taxon>
        <taxon>Pseudomonadati</taxon>
        <taxon>Pseudomonadota</taxon>
        <taxon>Gammaproteobacteria</taxon>
        <taxon>Lysobacterales</taxon>
        <taxon>Rhodanobacteraceae</taxon>
        <taxon>Dyella</taxon>
    </lineage>
</organism>
<evidence type="ECO:0000313" key="6">
    <source>
        <dbReference type="EMBL" id="RDD79756.1"/>
    </source>
</evidence>
<keyword evidence="4" id="KW-0143">Chaperone</keyword>
<evidence type="ECO:0000256" key="1">
    <source>
        <dbReference type="ARBA" id="ARBA00004514"/>
    </source>
</evidence>
<keyword evidence="6" id="KW-0969">Cilium</keyword>
<evidence type="ECO:0000256" key="5">
    <source>
        <dbReference type="ARBA" id="ARBA00093797"/>
    </source>
</evidence>
<evidence type="ECO:0000256" key="4">
    <source>
        <dbReference type="ARBA" id="ARBA00023186"/>
    </source>
</evidence>
<comment type="caution">
    <text evidence="6">The sequence shown here is derived from an EMBL/GenBank/DDBJ whole genome shotgun (WGS) entry which is preliminary data.</text>
</comment>